<evidence type="ECO:0000313" key="4">
    <source>
        <dbReference type="Proteomes" id="UP001166286"/>
    </source>
</evidence>
<accession>A0AA39QSH7</accession>
<dbReference type="Proteomes" id="UP001166286">
    <property type="component" value="Unassembled WGS sequence"/>
</dbReference>
<feature type="region of interest" description="Disordered" evidence="1">
    <location>
        <begin position="179"/>
        <end position="203"/>
    </location>
</feature>
<sequence>MASKRKHSALSNDGTPPTGTHAPSPPITHEPVSCAVKTGSDTSASLRVSKTVAPWISSSQSCLYEQCNCPPSVPHIPPTTLPPDGLPSPYTATEPVQQAVLAEPTTAEVSPSAALRLSQSSQPSLPQARTFSSSALLRPQSDISTVLTQAANDSIDTSVERQRFPLTKPNLRIFTRAAMGDNPVTPNRSAQSTGPGTMNSQKATDVQTIRMVLEANGMPLEDEDVKRQHPQVHQTAAAIINSERHSPVKEGWKENVSQKRNKYEDRNENTWIRMMWTALKNPERNVRKRDGEGSLLEPKAWESVAWEKSGLDENWDQLLHVGSLPELETDDENHLALIKSLPRVSTPKPDIAFGLEKKVFDKAQMLVNNQYHMYVQTSKGIYHPWFLVETKTSGTMQEVTIQCCRGGAAFVRCTRQLIQDSDPKAFDKQQGPDLHSMAFSLALVPDCANIYYHWAHKDSGGQLCYHMHFLKQFALRDEDSCVALMRAVNNILDWGLDARLTYIKGILHKIQTITAEKGAKKRKRSTVGAEARSSHKHGEEAEGEDQDKD</sequence>
<feature type="compositionally biased region" description="Polar residues" evidence="1">
    <location>
        <begin position="9"/>
        <end position="18"/>
    </location>
</feature>
<feature type="region of interest" description="Disordered" evidence="1">
    <location>
        <begin position="1"/>
        <end position="43"/>
    </location>
</feature>
<organism evidence="3 4">
    <name type="scientific">Cladonia borealis</name>
    <dbReference type="NCBI Taxonomy" id="184061"/>
    <lineage>
        <taxon>Eukaryota</taxon>
        <taxon>Fungi</taxon>
        <taxon>Dikarya</taxon>
        <taxon>Ascomycota</taxon>
        <taxon>Pezizomycotina</taxon>
        <taxon>Lecanoromycetes</taxon>
        <taxon>OSLEUM clade</taxon>
        <taxon>Lecanoromycetidae</taxon>
        <taxon>Lecanorales</taxon>
        <taxon>Lecanorineae</taxon>
        <taxon>Cladoniaceae</taxon>
        <taxon>Cladonia</taxon>
    </lineage>
</organism>
<proteinExistence type="predicted"/>
<dbReference type="Pfam" id="PF25545">
    <property type="entry name" value="DUF7924"/>
    <property type="match status" value="1"/>
</dbReference>
<dbReference type="PANTHER" id="PTHR42470">
    <property type="entry name" value="VAST DOMAIN-CONTAINING PROTEIN"/>
    <property type="match status" value="1"/>
</dbReference>
<feature type="region of interest" description="Disordered" evidence="1">
    <location>
        <begin position="516"/>
        <end position="549"/>
    </location>
</feature>
<feature type="compositionally biased region" description="Polar residues" evidence="1">
    <location>
        <begin position="184"/>
        <end position="203"/>
    </location>
</feature>
<keyword evidence="4" id="KW-1185">Reference proteome</keyword>
<dbReference type="InterPro" id="IPR057684">
    <property type="entry name" value="DUF7924"/>
</dbReference>
<dbReference type="PANTHER" id="PTHR42470:SF1">
    <property type="entry name" value="VAST DOMAIN-CONTAINING PROTEIN"/>
    <property type="match status" value="1"/>
</dbReference>
<dbReference type="EMBL" id="JAFEKC020000026">
    <property type="protein sequence ID" value="KAK0506903.1"/>
    <property type="molecule type" value="Genomic_DNA"/>
</dbReference>
<dbReference type="AlphaFoldDB" id="A0AA39QSH7"/>
<reference evidence="3" key="1">
    <citation type="submission" date="2023-03" db="EMBL/GenBank/DDBJ databases">
        <title>Complete genome of Cladonia borealis.</title>
        <authorList>
            <person name="Park H."/>
        </authorList>
    </citation>
    <scope>NUCLEOTIDE SEQUENCE</scope>
    <source>
        <strain evidence="3">ANT050790</strain>
    </source>
</reference>
<evidence type="ECO:0000259" key="2">
    <source>
        <dbReference type="Pfam" id="PF25545"/>
    </source>
</evidence>
<protein>
    <recommendedName>
        <fullName evidence="2">DUF7924 domain-containing protein</fullName>
    </recommendedName>
</protein>
<evidence type="ECO:0000313" key="3">
    <source>
        <dbReference type="EMBL" id="KAK0506903.1"/>
    </source>
</evidence>
<evidence type="ECO:0000256" key="1">
    <source>
        <dbReference type="SAM" id="MobiDB-lite"/>
    </source>
</evidence>
<gene>
    <name evidence="3" type="ORF">JMJ35_010603</name>
</gene>
<feature type="domain" description="DUF7924" evidence="2">
    <location>
        <begin position="323"/>
        <end position="504"/>
    </location>
</feature>
<name>A0AA39QSH7_9LECA</name>
<comment type="caution">
    <text evidence="3">The sequence shown here is derived from an EMBL/GenBank/DDBJ whole genome shotgun (WGS) entry which is preliminary data.</text>
</comment>